<dbReference type="InterPro" id="IPR029039">
    <property type="entry name" value="Flavoprotein-like_sf"/>
</dbReference>
<evidence type="ECO:0000256" key="2">
    <source>
        <dbReference type="ARBA" id="ARBA00005267"/>
    </source>
</evidence>
<evidence type="ECO:0000256" key="6">
    <source>
        <dbReference type="ARBA" id="ARBA00022982"/>
    </source>
</evidence>
<evidence type="ECO:0000313" key="8">
    <source>
        <dbReference type="EMBL" id="OGG04953.1"/>
    </source>
</evidence>
<dbReference type="SUPFAM" id="SSF52218">
    <property type="entry name" value="Flavoproteins"/>
    <property type="match status" value="1"/>
</dbReference>
<gene>
    <name evidence="8" type="ORF">A2Z33_06690</name>
</gene>
<reference evidence="8 9" key="1">
    <citation type="journal article" date="2016" name="Nat. Commun.">
        <title>Thousands of microbial genomes shed light on interconnected biogeochemical processes in an aquifer system.</title>
        <authorList>
            <person name="Anantharaman K."/>
            <person name="Brown C.T."/>
            <person name="Hug L.A."/>
            <person name="Sharon I."/>
            <person name="Castelle C.J."/>
            <person name="Probst A.J."/>
            <person name="Thomas B.C."/>
            <person name="Singh A."/>
            <person name="Wilkins M.J."/>
            <person name="Karaoz U."/>
            <person name="Brodie E.L."/>
            <person name="Williams K.H."/>
            <person name="Hubbard S.S."/>
            <person name="Banfield J.F."/>
        </authorList>
    </citation>
    <scope>NUCLEOTIDE SEQUENCE [LARGE SCALE GENOMIC DNA]</scope>
</reference>
<keyword evidence="4" id="KW-0285">Flavoprotein</keyword>
<dbReference type="AlphaFoldDB" id="A0A1F5YXY1"/>
<evidence type="ECO:0000256" key="5">
    <source>
        <dbReference type="ARBA" id="ARBA00022643"/>
    </source>
</evidence>
<keyword evidence="5" id="KW-0288">FMN</keyword>
<dbReference type="InterPro" id="IPR050619">
    <property type="entry name" value="Flavodoxin"/>
</dbReference>
<dbReference type="Proteomes" id="UP000178448">
    <property type="component" value="Unassembled WGS sequence"/>
</dbReference>
<dbReference type="Pfam" id="PF00258">
    <property type="entry name" value="Flavodoxin_1"/>
    <property type="match status" value="1"/>
</dbReference>
<dbReference type="PROSITE" id="PS50902">
    <property type="entry name" value="FLAVODOXIN_LIKE"/>
    <property type="match status" value="1"/>
</dbReference>
<dbReference type="InterPro" id="IPR008254">
    <property type="entry name" value="Flavodoxin/NO_synth"/>
</dbReference>
<comment type="caution">
    <text evidence="8">The sequence shown here is derived from an EMBL/GenBank/DDBJ whole genome shotgun (WGS) entry which is preliminary data.</text>
</comment>
<name>A0A1F5YXY1_9BACT</name>
<evidence type="ECO:0000256" key="4">
    <source>
        <dbReference type="ARBA" id="ARBA00022630"/>
    </source>
</evidence>
<comment type="cofactor">
    <cofactor evidence="1">
        <name>FMN</name>
        <dbReference type="ChEBI" id="CHEBI:58210"/>
    </cofactor>
</comment>
<keyword evidence="3" id="KW-0813">Transport</keyword>
<feature type="domain" description="Flavodoxin-like" evidence="7">
    <location>
        <begin position="3"/>
        <end position="148"/>
    </location>
</feature>
<keyword evidence="6" id="KW-0249">Electron transport</keyword>
<dbReference type="PANTHER" id="PTHR42809:SF1">
    <property type="entry name" value="FLAVODOXIN 1"/>
    <property type="match status" value="1"/>
</dbReference>
<dbReference type="EMBL" id="MFJD01000001">
    <property type="protein sequence ID" value="OGG04953.1"/>
    <property type="molecule type" value="Genomic_DNA"/>
</dbReference>
<protein>
    <recommendedName>
        <fullName evidence="7">Flavodoxin-like domain-containing protein</fullName>
    </recommendedName>
</protein>
<sequence length="154" mass="16422">MNILVIFATYSGGTQIASATLAEALKAEGHSVTVKGPAETQTDELVKSDAVVLCTPTWDFEGKEGQPHEDYVGFMEKTKGASLEGMPFAVLALGDSSYTHFCGSAEVLEAYVTSVGGILKVPSLKIDGYFFSQEKHTGSIREWAKSFSGTLSSK</sequence>
<evidence type="ECO:0000256" key="3">
    <source>
        <dbReference type="ARBA" id="ARBA00022448"/>
    </source>
</evidence>
<organism evidence="8 9">
    <name type="scientific">Candidatus Gottesmanbacteria bacterium RBG_16_52_11</name>
    <dbReference type="NCBI Taxonomy" id="1798374"/>
    <lineage>
        <taxon>Bacteria</taxon>
        <taxon>Candidatus Gottesmaniibacteriota</taxon>
    </lineage>
</organism>
<comment type="similarity">
    <text evidence="2">Belongs to the flavodoxin family.</text>
</comment>
<evidence type="ECO:0000313" key="9">
    <source>
        <dbReference type="Proteomes" id="UP000178448"/>
    </source>
</evidence>
<proteinExistence type="inferred from homology"/>
<dbReference type="Gene3D" id="3.40.50.360">
    <property type="match status" value="1"/>
</dbReference>
<evidence type="ECO:0000256" key="1">
    <source>
        <dbReference type="ARBA" id="ARBA00001917"/>
    </source>
</evidence>
<evidence type="ECO:0000259" key="7">
    <source>
        <dbReference type="PROSITE" id="PS50902"/>
    </source>
</evidence>
<dbReference type="GO" id="GO:0010181">
    <property type="term" value="F:FMN binding"/>
    <property type="evidence" value="ECO:0007669"/>
    <property type="project" value="InterPro"/>
</dbReference>
<dbReference type="STRING" id="1798374.A2Z33_06690"/>
<accession>A0A1F5YXY1</accession>
<dbReference type="PANTHER" id="PTHR42809">
    <property type="entry name" value="FLAVODOXIN 2"/>
    <property type="match status" value="1"/>
</dbReference>